<evidence type="ECO:0000313" key="2">
    <source>
        <dbReference type="EMBL" id="GAI07715.1"/>
    </source>
</evidence>
<protein>
    <recommendedName>
        <fullName evidence="1">Transposase IS30-like HTH domain-containing protein</fullName>
    </recommendedName>
</protein>
<dbReference type="Gene3D" id="1.10.10.60">
    <property type="entry name" value="Homeodomain-like"/>
    <property type="match status" value="1"/>
</dbReference>
<sequence>MVRKKVTPEIVEEMRRLREEGLSYGKIARRLGLNPMTVYNHLRKKGRTGLIGKLKRKLGLK</sequence>
<proteinExistence type="predicted"/>
<name>X1LZ76_9ZZZZ</name>
<dbReference type="InterPro" id="IPR009057">
    <property type="entry name" value="Homeodomain-like_sf"/>
</dbReference>
<gene>
    <name evidence="2" type="ORF">S06H3_08312</name>
</gene>
<organism evidence="2">
    <name type="scientific">marine sediment metagenome</name>
    <dbReference type="NCBI Taxonomy" id="412755"/>
    <lineage>
        <taxon>unclassified sequences</taxon>
        <taxon>metagenomes</taxon>
        <taxon>ecological metagenomes</taxon>
    </lineage>
</organism>
<dbReference type="EMBL" id="BARV01003488">
    <property type="protein sequence ID" value="GAI07715.1"/>
    <property type="molecule type" value="Genomic_DNA"/>
</dbReference>
<comment type="caution">
    <text evidence="2">The sequence shown here is derived from an EMBL/GenBank/DDBJ whole genome shotgun (WGS) entry which is preliminary data.</text>
</comment>
<dbReference type="Pfam" id="PF13936">
    <property type="entry name" value="HTH_38"/>
    <property type="match status" value="1"/>
</dbReference>
<dbReference type="SUPFAM" id="SSF46689">
    <property type="entry name" value="Homeodomain-like"/>
    <property type="match status" value="1"/>
</dbReference>
<dbReference type="AlphaFoldDB" id="X1LZ76"/>
<accession>X1LZ76</accession>
<dbReference type="InterPro" id="IPR025246">
    <property type="entry name" value="IS30-like_HTH"/>
</dbReference>
<reference evidence="2" key="1">
    <citation type="journal article" date="2014" name="Front. Microbiol.">
        <title>High frequency of phylogenetically diverse reductive dehalogenase-homologous genes in deep subseafloor sedimentary metagenomes.</title>
        <authorList>
            <person name="Kawai M."/>
            <person name="Futagami T."/>
            <person name="Toyoda A."/>
            <person name="Takaki Y."/>
            <person name="Nishi S."/>
            <person name="Hori S."/>
            <person name="Arai W."/>
            <person name="Tsubouchi T."/>
            <person name="Morono Y."/>
            <person name="Uchiyama I."/>
            <person name="Ito T."/>
            <person name="Fujiyama A."/>
            <person name="Inagaki F."/>
            <person name="Takami H."/>
        </authorList>
    </citation>
    <scope>NUCLEOTIDE SEQUENCE</scope>
    <source>
        <strain evidence="2">Expedition CK06-06</strain>
    </source>
</reference>
<feature type="domain" description="Transposase IS30-like HTH" evidence="1">
    <location>
        <begin position="3"/>
        <end position="44"/>
    </location>
</feature>
<evidence type="ECO:0000259" key="1">
    <source>
        <dbReference type="Pfam" id="PF13936"/>
    </source>
</evidence>